<reference evidence="1" key="1">
    <citation type="submission" date="2022-04" db="EMBL/GenBank/DDBJ databases">
        <title>Jade perch genome.</title>
        <authorList>
            <person name="Chao B."/>
        </authorList>
    </citation>
    <scope>NUCLEOTIDE SEQUENCE</scope>
    <source>
        <strain evidence="1">CB-2022</strain>
    </source>
</reference>
<gene>
    <name evidence="1" type="ORF">L3Q82_019236</name>
</gene>
<sequence length="327" mass="36142">MRQATQTYQYGFVRKPDDGAQYLHKSGFASEGDMEYKVNRKVKCRKHEDFICGKVRRRNDPSFPLTPTLSKTSNQFPKHEQPERKMRNAKRQVSTHKTDVTANCSTSPMDSSSYKPDDVGKQCPIHQKPHPLKKCRGFRSKPLEVHTAQNPADHATRSVPATELTNTIWLTGPAFLSLAGGVPSPEEEHHKLVNPDSDSEAMPQLSPSLHLSWDLIVSSGSPHGAKISTASSGGRCNISPTPFGTDGGVSTFPRSRVTASSRTSDLVLLKNNQVKRNEWPLALVKTFPDQDGKVRKIELKVTRSGSAKTFLKPVSETVLLMAAKNTD</sequence>
<proteinExistence type="predicted"/>
<protein>
    <submittedName>
        <fullName evidence="1">Uncharacterized protein</fullName>
    </submittedName>
</protein>
<evidence type="ECO:0000313" key="1">
    <source>
        <dbReference type="EMBL" id="KAI3352937.1"/>
    </source>
</evidence>
<keyword evidence="2" id="KW-1185">Reference proteome</keyword>
<accession>A0ACB8VBD2</accession>
<organism evidence="1 2">
    <name type="scientific">Scortum barcoo</name>
    <name type="common">barcoo grunter</name>
    <dbReference type="NCBI Taxonomy" id="214431"/>
    <lineage>
        <taxon>Eukaryota</taxon>
        <taxon>Metazoa</taxon>
        <taxon>Chordata</taxon>
        <taxon>Craniata</taxon>
        <taxon>Vertebrata</taxon>
        <taxon>Euteleostomi</taxon>
        <taxon>Actinopterygii</taxon>
        <taxon>Neopterygii</taxon>
        <taxon>Teleostei</taxon>
        <taxon>Neoteleostei</taxon>
        <taxon>Acanthomorphata</taxon>
        <taxon>Eupercaria</taxon>
        <taxon>Centrarchiformes</taxon>
        <taxon>Terapontoidei</taxon>
        <taxon>Terapontidae</taxon>
        <taxon>Scortum</taxon>
    </lineage>
</organism>
<dbReference type="EMBL" id="CM041553">
    <property type="protein sequence ID" value="KAI3352937.1"/>
    <property type="molecule type" value="Genomic_DNA"/>
</dbReference>
<dbReference type="Proteomes" id="UP000831701">
    <property type="component" value="Chromosome 23"/>
</dbReference>
<name>A0ACB8VBD2_9TELE</name>
<evidence type="ECO:0000313" key="2">
    <source>
        <dbReference type="Proteomes" id="UP000831701"/>
    </source>
</evidence>
<comment type="caution">
    <text evidence="1">The sequence shown here is derived from an EMBL/GenBank/DDBJ whole genome shotgun (WGS) entry which is preliminary data.</text>
</comment>